<feature type="domain" description="4Fe-4S ferredoxin-type" evidence="7">
    <location>
        <begin position="33"/>
        <end position="62"/>
    </location>
</feature>
<keyword evidence="3" id="KW-0479">Metal-binding</keyword>
<accession>A0A1F4SDW1</accession>
<evidence type="ECO:0000313" key="9">
    <source>
        <dbReference type="Proteomes" id="UP000178417"/>
    </source>
</evidence>
<keyword evidence="4" id="KW-0677">Repeat</keyword>
<dbReference type="NCBIfam" id="TIGR02179">
    <property type="entry name" value="PorD_KorD"/>
    <property type="match status" value="1"/>
</dbReference>
<dbReference type="PANTHER" id="PTHR43724:SF1">
    <property type="entry name" value="PYRUVATE SYNTHASE SUBUNIT PORD"/>
    <property type="match status" value="1"/>
</dbReference>
<dbReference type="GO" id="GO:0046872">
    <property type="term" value="F:metal ion binding"/>
    <property type="evidence" value="ECO:0007669"/>
    <property type="project" value="UniProtKB-KW"/>
</dbReference>
<evidence type="ECO:0000256" key="5">
    <source>
        <dbReference type="ARBA" id="ARBA00023004"/>
    </source>
</evidence>
<dbReference type="PROSITE" id="PS51379">
    <property type="entry name" value="4FE4S_FER_2"/>
    <property type="match status" value="2"/>
</dbReference>
<comment type="caution">
    <text evidence="8">The sequence shown here is derived from an EMBL/GenBank/DDBJ whole genome shotgun (WGS) entry which is preliminary data.</text>
</comment>
<dbReference type="Gene3D" id="3.30.70.20">
    <property type="match status" value="1"/>
</dbReference>
<evidence type="ECO:0000313" key="8">
    <source>
        <dbReference type="EMBL" id="OGC18611.1"/>
    </source>
</evidence>
<dbReference type="InterPro" id="IPR017896">
    <property type="entry name" value="4Fe4S_Fe-S-bd"/>
</dbReference>
<dbReference type="Proteomes" id="UP000178417">
    <property type="component" value="Unassembled WGS sequence"/>
</dbReference>
<evidence type="ECO:0000256" key="1">
    <source>
        <dbReference type="ARBA" id="ARBA00001966"/>
    </source>
</evidence>
<organism evidence="8 9">
    <name type="scientific">candidate division WOR-1 bacterium RIFOXYB2_FULL_37_13</name>
    <dbReference type="NCBI Taxonomy" id="1802579"/>
    <lineage>
        <taxon>Bacteria</taxon>
        <taxon>Bacillati</taxon>
        <taxon>Saganbacteria</taxon>
    </lineage>
</organism>
<evidence type="ECO:0000259" key="7">
    <source>
        <dbReference type="PROSITE" id="PS51379"/>
    </source>
</evidence>
<dbReference type="GO" id="GO:0051539">
    <property type="term" value="F:4 iron, 4 sulfur cluster binding"/>
    <property type="evidence" value="ECO:0007669"/>
    <property type="project" value="UniProtKB-KW"/>
</dbReference>
<name>A0A1F4SDW1_UNCSA</name>
<gene>
    <name evidence="8" type="ORF">A2310_03490</name>
</gene>
<dbReference type="PANTHER" id="PTHR43724">
    <property type="entry name" value="PYRUVATE SYNTHASE SUBUNIT PORD"/>
    <property type="match status" value="1"/>
</dbReference>
<proteinExistence type="predicted"/>
<dbReference type="AlphaFoldDB" id="A0A1F4SDW1"/>
<dbReference type="PROSITE" id="PS00198">
    <property type="entry name" value="4FE4S_FER_1"/>
    <property type="match status" value="1"/>
</dbReference>
<evidence type="ECO:0000256" key="3">
    <source>
        <dbReference type="ARBA" id="ARBA00022723"/>
    </source>
</evidence>
<feature type="domain" description="4Fe-4S ferredoxin-type" evidence="7">
    <location>
        <begin position="63"/>
        <end position="96"/>
    </location>
</feature>
<dbReference type="Pfam" id="PF14697">
    <property type="entry name" value="Fer4_21"/>
    <property type="match status" value="1"/>
</dbReference>
<evidence type="ECO:0000256" key="4">
    <source>
        <dbReference type="ARBA" id="ARBA00022737"/>
    </source>
</evidence>
<dbReference type="STRING" id="1802579.A2310_03490"/>
<sequence>MSKKLLSVKELPKGDVLEAGTAILFETGDWRSDRPIFNKELCIDCKRCWLYCPDMSILLDENKKVSGIDYKHCKGCGICSFECPVKPNKAITMEKEVK</sequence>
<protein>
    <recommendedName>
        <fullName evidence="7">4Fe-4S ferredoxin-type domain-containing protein</fullName>
    </recommendedName>
</protein>
<dbReference type="InterPro" id="IPR017900">
    <property type="entry name" value="4Fe4S_Fe_S_CS"/>
</dbReference>
<keyword evidence="6" id="KW-0411">Iron-sulfur</keyword>
<comment type="cofactor">
    <cofactor evidence="1">
        <name>[4Fe-4S] cluster</name>
        <dbReference type="ChEBI" id="CHEBI:49883"/>
    </cofactor>
</comment>
<keyword evidence="2" id="KW-0004">4Fe-4S</keyword>
<dbReference type="SUPFAM" id="SSF54862">
    <property type="entry name" value="4Fe-4S ferredoxins"/>
    <property type="match status" value="1"/>
</dbReference>
<dbReference type="GO" id="GO:0016625">
    <property type="term" value="F:oxidoreductase activity, acting on the aldehyde or oxo group of donors, iron-sulfur protein as acceptor"/>
    <property type="evidence" value="ECO:0007669"/>
    <property type="project" value="InterPro"/>
</dbReference>
<dbReference type="EMBL" id="MEUB01000070">
    <property type="protein sequence ID" value="OGC18611.1"/>
    <property type="molecule type" value="Genomic_DNA"/>
</dbReference>
<evidence type="ECO:0000256" key="2">
    <source>
        <dbReference type="ARBA" id="ARBA00022485"/>
    </source>
</evidence>
<keyword evidence="5" id="KW-0408">Iron</keyword>
<dbReference type="InterPro" id="IPR011898">
    <property type="entry name" value="PorD_KorD"/>
</dbReference>
<reference evidence="8 9" key="1">
    <citation type="journal article" date="2016" name="Nat. Commun.">
        <title>Thousands of microbial genomes shed light on interconnected biogeochemical processes in an aquifer system.</title>
        <authorList>
            <person name="Anantharaman K."/>
            <person name="Brown C.T."/>
            <person name="Hug L.A."/>
            <person name="Sharon I."/>
            <person name="Castelle C.J."/>
            <person name="Probst A.J."/>
            <person name="Thomas B.C."/>
            <person name="Singh A."/>
            <person name="Wilkins M.J."/>
            <person name="Karaoz U."/>
            <person name="Brodie E.L."/>
            <person name="Williams K.H."/>
            <person name="Hubbard S.S."/>
            <person name="Banfield J.F."/>
        </authorList>
    </citation>
    <scope>NUCLEOTIDE SEQUENCE [LARGE SCALE GENOMIC DNA]</scope>
</reference>
<evidence type="ECO:0000256" key="6">
    <source>
        <dbReference type="ARBA" id="ARBA00023014"/>
    </source>
</evidence>